<feature type="transmembrane region" description="Helical" evidence="1">
    <location>
        <begin position="104"/>
        <end position="126"/>
    </location>
</feature>
<protein>
    <recommendedName>
        <fullName evidence="4">Glycosyltransferase RgtA/B/C/D-like domain-containing protein</fullName>
    </recommendedName>
</protein>
<evidence type="ECO:0000256" key="1">
    <source>
        <dbReference type="SAM" id="Phobius"/>
    </source>
</evidence>
<feature type="transmembrane region" description="Helical" evidence="1">
    <location>
        <begin position="222"/>
        <end position="240"/>
    </location>
</feature>
<dbReference type="EMBL" id="MFJG01000015">
    <property type="protein sequence ID" value="OGG07108.1"/>
    <property type="molecule type" value="Genomic_DNA"/>
</dbReference>
<feature type="transmembrane region" description="Helical" evidence="1">
    <location>
        <begin position="74"/>
        <end position="92"/>
    </location>
</feature>
<feature type="transmembrane region" description="Helical" evidence="1">
    <location>
        <begin position="149"/>
        <end position="175"/>
    </location>
</feature>
<dbReference type="AlphaFoldDB" id="A0A1F5Z3S7"/>
<dbReference type="STRING" id="1798377.A2872_02810"/>
<reference evidence="2 3" key="1">
    <citation type="journal article" date="2016" name="Nat. Commun.">
        <title>Thousands of microbial genomes shed light on interconnected biogeochemical processes in an aquifer system.</title>
        <authorList>
            <person name="Anantharaman K."/>
            <person name="Brown C.T."/>
            <person name="Hug L.A."/>
            <person name="Sharon I."/>
            <person name="Castelle C.J."/>
            <person name="Probst A.J."/>
            <person name="Thomas B.C."/>
            <person name="Singh A."/>
            <person name="Wilkins M.J."/>
            <person name="Karaoz U."/>
            <person name="Brodie E.L."/>
            <person name="Williams K.H."/>
            <person name="Hubbard S.S."/>
            <person name="Banfield J.F."/>
        </authorList>
    </citation>
    <scope>NUCLEOTIDE SEQUENCE [LARGE SCALE GENOMIC DNA]</scope>
</reference>
<keyword evidence="1" id="KW-0472">Membrane</keyword>
<evidence type="ECO:0000313" key="3">
    <source>
        <dbReference type="Proteomes" id="UP000178681"/>
    </source>
</evidence>
<organism evidence="2 3">
    <name type="scientific">Candidatus Gottesmanbacteria bacterium RIFCSPHIGHO2_01_FULL_42_12</name>
    <dbReference type="NCBI Taxonomy" id="1798377"/>
    <lineage>
        <taxon>Bacteria</taxon>
        <taxon>Candidatus Gottesmaniibacteriota</taxon>
    </lineage>
</organism>
<proteinExistence type="predicted"/>
<keyword evidence="1" id="KW-1133">Transmembrane helix</keyword>
<name>A0A1F5Z3S7_9BACT</name>
<feature type="transmembrane region" description="Helical" evidence="1">
    <location>
        <begin position="261"/>
        <end position="280"/>
    </location>
</feature>
<accession>A0A1F5Z3S7</accession>
<keyword evidence="1" id="KW-0812">Transmembrane</keyword>
<feature type="transmembrane region" description="Helical" evidence="1">
    <location>
        <begin position="315"/>
        <end position="331"/>
    </location>
</feature>
<sequence length="451" mass="52540">MKKWLILFGAILFLFRGAFSTYLFQDDFFGFGISKISSFNQFLNFFSIFRGDRFYRPLSTEVFYFISQNLNNLFLTRLLVFSVFFTGLLFLYKIIVLLAKNKSLAFLTVFIYAVSFTHIFQLYWLATFQEVAMFSFSCAATYFFLKRNWLGLVFFLAALLSKESAIVLPLVLLLLTRDFRRTFPYFLLVLPLLIVYKINYAGVALKPEYVPIFNPKLIGNNLLWYVLWAFGLPNFFPDFIPSIFSLPTQSLWTAINNARALPYLIFWGLFIGFLGLTLIISRNKKIILVGIFCLLGFLIYVLPISVIVHKWMVRLTIPVIFSSLFLAYLMVNSKRWLAIPLVVFYVLYNFLAIPVHENTSTYKYESKIVQNVALNILDKDFESVCFSDEIKPENGWEGSRKLKLTLFDQWFLSYYFPNQKKRAFYGFDDGVYPSDCLIIPARAILTSASDR</sequence>
<comment type="caution">
    <text evidence="2">The sequence shown here is derived from an EMBL/GenBank/DDBJ whole genome shotgun (WGS) entry which is preliminary data.</text>
</comment>
<gene>
    <name evidence="2" type="ORF">A2872_02810</name>
</gene>
<dbReference type="Proteomes" id="UP000178681">
    <property type="component" value="Unassembled WGS sequence"/>
</dbReference>
<feature type="transmembrane region" description="Helical" evidence="1">
    <location>
        <begin position="182"/>
        <end position="202"/>
    </location>
</feature>
<evidence type="ECO:0008006" key="4">
    <source>
        <dbReference type="Google" id="ProtNLM"/>
    </source>
</evidence>
<feature type="transmembrane region" description="Helical" evidence="1">
    <location>
        <begin position="286"/>
        <end position="308"/>
    </location>
</feature>
<evidence type="ECO:0000313" key="2">
    <source>
        <dbReference type="EMBL" id="OGG07108.1"/>
    </source>
</evidence>
<feature type="transmembrane region" description="Helical" evidence="1">
    <location>
        <begin position="337"/>
        <end position="355"/>
    </location>
</feature>